<feature type="transmembrane region" description="Helical" evidence="1">
    <location>
        <begin position="119"/>
        <end position="138"/>
    </location>
</feature>
<feature type="transmembrane region" description="Helical" evidence="1">
    <location>
        <begin position="79"/>
        <end position="98"/>
    </location>
</feature>
<reference evidence="2" key="1">
    <citation type="submission" date="2018-12" db="EMBL/GenBank/DDBJ databases">
        <authorList>
            <person name="Sun L."/>
            <person name="Chen Z."/>
        </authorList>
    </citation>
    <scope>NUCLEOTIDE SEQUENCE [LARGE SCALE GENOMIC DNA]</scope>
    <source>
        <strain evidence="2">3-2-2</strain>
    </source>
</reference>
<dbReference type="Proteomes" id="UP000287156">
    <property type="component" value="Unassembled WGS sequence"/>
</dbReference>
<feature type="transmembrane region" description="Helical" evidence="1">
    <location>
        <begin position="6"/>
        <end position="28"/>
    </location>
</feature>
<accession>A0A429XX41</accession>
<gene>
    <name evidence="2" type="ORF">D4T97_014405</name>
</gene>
<organism evidence="2 3">
    <name type="scientific">Siminovitchia acidinfaciens</name>
    <dbReference type="NCBI Taxonomy" id="2321395"/>
    <lineage>
        <taxon>Bacteria</taxon>
        <taxon>Bacillati</taxon>
        <taxon>Bacillota</taxon>
        <taxon>Bacilli</taxon>
        <taxon>Bacillales</taxon>
        <taxon>Bacillaceae</taxon>
        <taxon>Siminovitchia</taxon>
    </lineage>
</organism>
<keyword evidence="1" id="KW-1133">Transmembrane helix</keyword>
<evidence type="ECO:0000256" key="1">
    <source>
        <dbReference type="SAM" id="Phobius"/>
    </source>
</evidence>
<dbReference type="OrthoDB" id="2436717at2"/>
<proteinExistence type="predicted"/>
<dbReference type="RefSeq" id="WP_126051449.1">
    <property type="nucleotide sequence ID" value="NZ_QYTV02000006.1"/>
</dbReference>
<keyword evidence="3" id="KW-1185">Reference proteome</keyword>
<evidence type="ECO:0000313" key="3">
    <source>
        <dbReference type="Proteomes" id="UP000287156"/>
    </source>
</evidence>
<evidence type="ECO:0008006" key="4">
    <source>
        <dbReference type="Google" id="ProtNLM"/>
    </source>
</evidence>
<name>A0A429XX41_9BACI</name>
<sequence length="144" mass="16899">MAYKLLLFFHIFSATLSIGPFFIMLAFVKRLRSCDHLQRKFYIEIFELTIRLVKHAGHALVITGILLLYSGGWSWHEPWIVMTLVVMLSSIFFLAGAFKHTFKKMHEGSCDHSLLIKKLQHSILIYIGLLMIMLWFMVVKPRLW</sequence>
<dbReference type="AlphaFoldDB" id="A0A429XX41"/>
<keyword evidence="1" id="KW-0812">Transmembrane</keyword>
<comment type="caution">
    <text evidence="2">The sequence shown here is derived from an EMBL/GenBank/DDBJ whole genome shotgun (WGS) entry which is preliminary data.</text>
</comment>
<evidence type="ECO:0000313" key="2">
    <source>
        <dbReference type="EMBL" id="RST73068.1"/>
    </source>
</evidence>
<feature type="transmembrane region" description="Helical" evidence="1">
    <location>
        <begin position="48"/>
        <end position="73"/>
    </location>
</feature>
<protein>
    <recommendedName>
        <fullName evidence="4">DUF2269 family protein</fullName>
    </recommendedName>
</protein>
<keyword evidence="1" id="KW-0472">Membrane</keyword>
<dbReference type="EMBL" id="QYTV02000006">
    <property type="protein sequence ID" value="RST73068.1"/>
    <property type="molecule type" value="Genomic_DNA"/>
</dbReference>